<dbReference type="STRING" id="366602.Caul_4906"/>
<evidence type="ECO:0000313" key="2">
    <source>
        <dbReference type="EMBL" id="ABZ74026.1"/>
    </source>
</evidence>
<dbReference type="InterPro" id="IPR022789">
    <property type="entry name" value="ParD"/>
</dbReference>
<evidence type="ECO:0000256" key="1">
    <source>
        <dbReference type="ARBA" id="ARBA00022649"/>
    </source>
</evidence>
<dbReference type="EMBL" id="CP000927">
    <property type="protein sequence ID" value="ABZ74026.1"/>
    <property type="molecule type" value="Genomic_DNA"/>
</dbReference>
<proteinExistence type="predicted"/>
<dbReference type="Gene3D" id="6.10.10.120">
    <property type="entry name" value="Antitoxin ParD1-like"/>
    <property type="match status" value="1"/>
</dbReference>
<organism evidence="2">
    <name type="scientific">Caulobacter sp. (strain K31)</name>
    <dbReference type="NCBI Taxonomy" id="366602"/>
    <lineage>
        <taxon>Bacteria</taxon>
        <taxon>Pseudomonadati</taxon>
        <taxon>Pseudomonadota</taxon>
        <taxon>Alphaproteobacteria</taxon>
        <taxon>Caulobacterales</taxon>
        <taxon>Caulobacteraceae</taxon>
        <taxon>Caulobacter</taxon>
    </lineage>
</organism>
<dbReference type="HOGENOM" id="CLU_144805_6_0_5"/>
<dbReference type="AlphaFoldDB" id="B0T580"/>
<protein>
    <submittedName>
        <fullName evidence="2">Putative addiction module antidote protein, CopG/Arc/MetJ family</fullName>
    </submittedName>
</protein>
<dbReference type="InterPro" id="IPR038296">
    <property type="entry name" value="ParD_sf"/>
</dbReference>
<sequence>MTLEVQLPPALEKFAQDCIAEGRYDDVSDVVNSGLRLLQAQEERRRLLNASIDEAIAEADRDGYVTMEQVMAEMDAIIEAAEAAQLVEAE</sequence>
<dbReference type="KEGG" id="cak:Caul_4906"/>
<accession>B0T580</accession>
<dbReference type="InterPro" id="IPR010985">
    <property type="entry name" value="Ribbon_hlx_hlx"/>
</dbReference>
<dbReference type="eggNOG" id="COG3609">
    <property type="taxonomic scope" value="Bacteria"/>
</dbReference>
<dbReference type="Pfam" id="PF03693">
    <property type="entry name" value="ParD_antitoxin"/>
    <property type="match status" value="1"/>
</dbReference>
<dbReference type="GO" id="GO:0006355">
    <property type="term" value="P:regulation of DNA-templated transcription"/>
    <property type="evidence" value="ECO:0007669"/>
    <property type="project" value="InterPro"/>
</dbReference>
<dbReference type="NCBIfam" id="TIGR02606">
    <property type="entry name" value="antidote_CC2985"/>
    <property type="match status" value="1"/>
</dbReference>
<dbReference type="SUPFAM" id="SSF47598">
    <property type="entry name" value="Ribbon-helix-helix"/>
    <property type="match status" value="1"/>
</dbReference>
<name>B0T580_CAUSK</name>
<gene>
    <name evidence="2" type="ordered locus">Caul_4906</name>
</gene>
<reference evidence="2" key="1">
    <citation type="submission" date="2008-01" db="EMBL/GenBank/DDBJ databases">
        <title>Complete sequence of chromosome of Caulobacter sp. K31.</title>
        <authorList>
            <consortium name="US DOE Joint Genome Institute"/>
            <person name="Copeland A."/>
            <person name="Lucas S."/>
            <person name="Lapidus A."/>
            <person name="Barry K."/>
            <person name="Glavina del Rio T."/>
            <person name="Dalin E."/>
            <person name="Tice H."/>
            <person name="Pitluck S."/>
            <person name="Bruce D."/>
            <person name="Goodwin L."/>
            <person name="Thompson L.S."/>
            <person name="Brettin T."/>
            <person name="Detter J.C."/>
            <person name="Han C."/>
            <person name="Schmutz J."/>
            <person name="Larimer F."/>
            <person name="Land M."/>
            <person name="Hauser L."/>
            <person name="Kyrpides N."/>
            <person name="Kim E."/>
            <person name="Stephens C."/>
            <person name="Richardson P."/>
        </authorList>
    </citation>
    <scope>NUCLEOTIDE SEQUENCE [LARGE SCALE GENOMIC DNA]</scope>
    <source>
        <strain evidence="2">K31</strain>
    </source>
</reference>
<dbReference type="OrthoDB" id="9815501at2"/>
<keyword evidence="1" id="KW-1277">Toxin-antitoxin system</keyword>